<sequence length="83" mass="9178">MVVLIASPRNHPFICQLDQGVINMQCERPKENHGSLANKHKLGVFDGKKVEPLRSEECVDNLASCLGVDKDTLIRLGILKPAQ</sequence>
<dbReference type="AlphaFoldDB" id="A0A1F7WJL0"/>
<name>A0A1F7WJL0_9BACT</name>
<dbReference type="Proteomes" id="UP000176198">
    <property type="component" value="Unassembled WGS sequence"/>
</dbReference>
<dbReference type="STRING" id="1802471.A2115_03780"/>
<organism evidence="1 2">
    <name type="scientific">Candidatus Woesebacteria bacterium GWA1_41_8</name>
    <dbReference type="NCBI Taxonomy" id="1802471"/>
    <lineage>
        <taxon>Bacteria</taxon>
        <taxon>Candidatus Woeseibacteriota</taxon>
    </lineage>
</organism>
<evidence type="ECO:0000313" key="2">
    <source>
        <dbReference type="Proteomes" id="UP000176198"/>
    </source>
</evidence>
<dbReference type="EMBL" id="MGFJ01000010">
    <property type="protein sequence ID" value="OGM03001.1"/>
    <property type="molecule type" value="Genomic_DNA"/>
</dbReference>
<accession>A0A1F7WJL0</accession>
<gene>
    <name evidence="1" type="ORF">A2115_03780</name>
</gene>
<evidence type="ECO:0000313" key="1">
    <source>
        <dbReference type="EMBL" id="OGM03001.1"/>
    </source>
</evidence>
<reference evidence="1 2" key="1">
    <citation type="journal article" date="2016" name="Nat. Commun.">
        <title>Thousands of microbial genomes shed light on interconnected biogeochemical processes in an aquifer system.</title>
        <authorList>
            <person name="Anantharaman K."/>
            <person name="Brown C.T."/>
            <person name="Hug L.A."/>
            <person name="Sharon I."/>
            <person name="Castelle C.J."/>
            <person name="Probst A.J."/>
            <person name="Thomas B.C."/>
            <person name="Singh A."/>
            <person name="Wilkins M.J."/>
            <person name="Karaoz U."/>
            <person name="Brodie E.L."/>
            <person name="Williams K.H."/>
            <person name="Hubbard S.S."/>
            <person name="Banfield J.F."/>
        </authorList>
    </citation>
    <scope>NUCLEOTIDE SEQUENCE [LARGE SCALE GENOMIC DNA]</scope>
</reference>
<comment type="caution">
    <text evidence="1">The sequence shown here is derived from an EMBL/GenBank/DDBJ whole genome shotgun (WGS) entry which is preliminary data.</text>
</comment>
<protein>
    <submittedName>
        <fullName evidence="1">Uncharacterized protein</fullName>
    </submittedName>
</protein>
<proteinExistence type="predicted"/>